<dbReference type="RefSeq" id="WP_093276970.1">
    <property type="nucleotide sequence ID" value="NZ_FNDD01000024.1"/>
</dbReference>
<dbReference type="STRING" id="861298.SAMN04488136_12486"/>
<dbReference type="InterPro" id="IPR046336">
    <property type="entry name" value="Lon_prtase_N_sf"/>
</dbReference>
<name>A0A1G8EH10_9VIBR</name>
<evidence type="ECO:0000313" key="2">
    <source>
        <dbReference type="EMBL" id="SDH68989.1"/>
    </source>
</evidence>
<dbReference type="Gene3D" id="2.30.130.40">
    <property type="entry name" value="LON domain-like"/>
    <property type="match status" value="1"/>
</dbReference>
<sequence>MSEVMLFPLGSVIFPEGKMRLRIFEPRYKRLVTQASQGDNTFGICLFERQSQDTSVLSAIGTQVRIVDFETLDDGLLGITVVGMKRFLIRRVRQEHDGLRIAKVEWLPEWPQVSISSEFQHLADNLQRLYSEFPEIGSLYDQRFFDDGCWVSQRWLELLPLRKKQFDFLTQQSDCQTALSFLDQAIECEKKL</sequence>
<dbReference type="Gene3D" id="1.10.4060.10">
    <property type="entry name" value="BPP1347 like domain"/>
    <property type="match status" value="1"/>
</dbReference>
<evidence type="ECO:0000259" key="1">
    <source>
        <dbReference type="SMART" id="SM00464"/>
    </source>
</evidence>
<proteinExistence type="predicted"/>
<evidence type="ECO:0000313" key="3">
    <source>
        <dbReference type="Proteomes" id="UP000198854"/>
    </source>
</evidence>
<dbReference type="Proteomes" id="UP000198854">
    <property type="component" value="Unassembled WGS sequence"/>
</dbReference>
<dbReference type="AlphaFoldDB" id="A0A1G8EH10"/>
<dbReference type="SUPFAM" id="SSF88697">
    <property type="entry name" value="PUA domain-like"/>
    <property type="match status" value="1"/>
</dbReference>
<gene>
    <name evidence="2" type="ORF">SAMN04488136_12486</name>
</gene>
<protein>
    <recommendedName>
        <fullName evidence="1">Lon N-terminal domain-containing protein</fullName>
    </recommendedName>
</protein>
<feature type="domain" description="Lon N-terminal" evidence="1">
    <location>
        <begin position="3"/>
        <end position="184"/>
    </location>
</feature>
<dbReference type="InterPro" id="IPR003111">
    <property type="entry name" value="Lon_prtase_N"/>
</dbReference>
<dbReference type="PANTHER" id="PTHR46732">
    <property type="entry name" value="ATP-DEPENDENT PROTEASE LA (LON) DOMAIN PROTEIN"/>
    <property type="match status" value="1"/>
</dbReference>
<dbReference type="Pfam" id="PF02190">
    <property type="entry name" value="LON_substr_bdg"/>
    <property type="match status" value="1"/>
</dbReference>
<accession>A0A1G8EH10</accession>
<dbReference type="PANTHER" id="PTHR46732:SF8">
    <property type="entry name" value="ATP-DEPENDENT PROTEASE LA (LON) DOMAIN PROTEIN"/>
    <property type="match status" value="1"/>
</dbReference>
<dbReference type="SMART" id="SM00464">
    <property type="entry name" value="LON"/>
    <property type="match status" value="1"/>
</dbReference>
<organism evidence="2 3">
    <name type="scientific">Vibrio xiamenensis</name>
    <dbReference type="NCBI Taxonomy" id="861298"/>
    <lineage>
        <taxon>Bacteria</taxon>
        <taxon>Pseudomonadati</taxon>
        <taxon>Pseudomonadota</taxon>
        <taxon>Gammaproteobacteria</taxon>
        <taxon>Vibrionales</taxon>
        <taxon>Vibrionaceae</taxon>
        <taxon>Vibrio</taxon>
    </lineage>
</organism>
<dbReference type="InterPro" id="IPR015947">
    <property type="entry name" value="PUA-like_sf"/>
</dbReference>
<dbReference type="EMBL" id="FNDD01000024">
    <property type="protein sequence ID" value="SDH68989.1"/>
    <property type="molecule type" value="Genomic_DNA"/>
</dbReference>
<reference evidence="2 3" key="1">
    <citation type="submission" date="2016-10" db="EMBL/GenBank/DDBJ databases">
        <authorList>
            <person name="de Groot N.N."/>
        </authorList>
    </citation>
    <scope>NUCLEOTIDE SEQUENCE [LARGE SCALE GENOMIC DNA]</scope>
    <source>
        <strain evidence="2 3">CGMCC 1.10228</strain>
    </source>
</reference>
<dbReference type="OrthoDB" id="8558970at2"/>
<keyword evidence="3" id="KW-1185">Reference proteome</keyword>